<dbReference type="GO" id="GO:0000967">
    <property type="term" value="P:rRNA 5'-end processing"/>
    <property type="evidence" value="ECO:0007669"/>
    <property type="project" value="UniProtKB-UniRule"/>
</dbReference>
<evidence type="ECO:0000259" key="6">
    <source>
        <dbReference type="SMART" id="SM00732"/>
    </source>
</evidence>
<evidence type="ECO:0000256" key="4">
    <source>
        <dbReference type="ARBA" id="ARBA00022801"/>
    </source>
</evidence>
<dbReference type="OrthoDB" id="9796140at2"/>
<dbReference type="InterPro" id="IPR006641">
    <property type="entry name" value="YqgF/RNaseH-like_dom"/>
</dbReference>
<dbReference type="GO" id="GO:0005829">
    <property type="term" value="C:cytosol"/>
    <property type="evidence" value="ECO:0007669"/>
    <property type="project" value="TreeGrafter"/>
</dbReference>
<dbReference type="GO" id="GO:0016788">
    <property type="term" value="F:hydrolase activity, acting on ester bonds"/>
    <property type="evidence" value="ECO:0007669"/>
    <property type="project" value="UniProtKB-UniRule"/>
</dbReference>
<protein>
    <recommendedName>
        <fullName evidence="5">Putative pre-16S rRNA nuclease</fullName>
        <ecNumber evidence="5">3.1.-.-</ecNumber>
    </recommendedName>
</protein>
<dbReference type="SMART" id="SM00732">
    <property type="entry name" value="YqgFc"/>
    <property type="match status" value="1"/>
</dbReference>
<keyword evidence="8" id="KW-1185">Reference proteome</keyword>
<dbReference type="AlphaFoldDB" id="A0A1R3VY42"/>
<comment type="similarity">
    <text evidence="5">Belongs to the YqgF HJR family.</text>
</comment>
<dbReference type="Gene3D" id="3.30.420.140">
    <property type="entry name" value="YqgF/RNase H-like domain"/>
    <property type="match status" value="1"/>
</dbReference>
<dbReference type="CDD" id="cd16964">
    <property type="entry name" value="YqgF"/>
    <property type="match status" value="1"/>
</dbReference>
<comment type="function">
    <text evidence="5">Could be a nuclease involved in processing of the 5'-end of pre-16S rRNA.</text>
</comment>
<keyword evidence="1 5" id="KW-0963">Cytoplasm</keyword>
<dbReference type="RefSeq" id="WP_076755628.1">
    <property type="nucleotide sequence ID" value="NZ_CP023018.1"/>
</dbReference>
<keyword evidence="4 5" id="KW-0378">Hydrolase</keyword>
<organism evidence="7 8">
    <name type="scientific">Ectothiorhodosinus mongolicus</name>
    <dbReference type="NCBI Taxonomy" id="233100"/>
    <lineage>
        <taxon>Bacteria</taxon>
        <taxon>Pseudomonadati</taxon>
        <taxon>Pseudomonadota</taxon>
        <taxon>Gammaproteobacteria</taxon>
        <taxon>Chromatiales</taxon>
        <taxon>Ectothiorhodospiraceae</taxon>
        <taxon>Ectothiorhodosinus</taxon>
    </lineage>
</organism>
<dbReference type="Pfam" id="PF03652">
    <property type="entry name" value="RuvX"/>
    <property type="match status" value="1"/>
</dbReference>
<accession>A0A1R3VY42</accession>
<feature type="domain" description="YqgF/RNase H-like" evidence="6">
    <location>
        <begin position="10"/>
        <end position="109"/>
    </location>
</feature>
<evidence type="ECO:0000256" key="3">
    <source>
        <dbReference type="ARBA" id="ARBA00022722"/>
    </source>
</evidence>
<reference evidence="7 8" key="1">
    <citation type="submission" date="2017-01" db="EMBL/GenBank/DDBJ databases">
        <authorList>
            <person name="Mah S.A."/>
            <person name="Swanson W.J."/>
            <person name="Moy G.W."/>
            <person name="Vacquier V.D."/>
        </authorList>
    </citation>
    <scope>NUCLEOTIDE SEQUENCE [LARGE SCALE GENOMIC DNA]</scope>
    <source>
        <strain evidence="7 8">M9</strain>
    </source>
</reference>
<dbReference type="NCBIfam" id="TIGR00250">
    <property type="entry name" value="RNAse_H_YqgF"/>
    <property type="match status" value="1"/>
</dbReference>
<proteinExistence type="inferred from homology"/>
<dbReference type="HAMAP" id="MF_00651">
    <property type="entry name" value="Nuclease_YqgF"/>
    <property type="match status" value="1"/>
</dbReference>
<gene>
    <name evidence="7" type="ORF">SAMN05216526_1240</name>
</gene>
<dbReference type="GO" id="GO:0004518">
    <property type="term" value="F:nuclease activity"/>
    <property type="evidence" value="ECO:0007669"/>
    <property type="project" value="UniProtKB-KW"/>
</dbReference>
<dbReference type="EMBL" id="FTPK01000002">
    <property type="protein sequence ID" value="SIT70123.1"/>
    <property type="molecule type" value="Genomic_DNA"/>
</dbReference>
<dbReference type="PANTHER" id="PTHR33317:SF4">
    <property type="entry name" value="POLYNUCLEOTIDYL TRANSFERASE, RIBONUCLEASE H-LIKE SUPERFAMILY PROTEIN"/>
    <property type="match status" value="1"/>
</dbReference>
<evidence type="ECO:0000256" key="1">
    <source>
        <dbReference type="ARBA" id="ARBA00022490"/>
    </source>
</evidence>
<dbReference type="Proteomes" id="UP000223759">
    <property type="component" value="Unassembled WGS sequence"/>
</dbReference>
<dbReference type="InterPro" id="IPR037027">
    <property type="entry name" value="YqgF/RNaseH-like_dom_sf"/>
</dbReference>
<evidence type="ECO:0000313" key="7">
    <source>
        <dbReference type="EMBL" id="SIT70123.1"/>
    </source>
</evidence>
<keyword evidence="3 5" id="KW-0540">Nuclease</keyword>
<dbReference type="SUPFAM" id="SSF53098">
    <property type="entry name" value="Ribonuclease H-like"/>
    <property type="match status" value="1"/>
</dbReference>
<keyword evidence="2 5" id="KW-0690">Ribosome biogenesis</keyword>
<dbReference type="EC" id="3.1.-.-" evidence="5"/>
<dbReference type="STRING" id="233100.SAMN05216526_1240"/>
<evidence type="ECO:0000256" key="2">
    <source>
        <dbReference type="ARBA" id="ARBA00022517"/>
    </source>
</evidence>
<comment type="subcellular location">
    <subcellularLocation>
        <location evidence="5">Cytoplasm</location>
    </subcellularLocation>
</comment>
<evidence type="ECO:0000256" key="5">
    <source>
        <dbReference type="HAMAP-Rule" id="MF_00651"/>
    </source>
</evidence>
<dbReference type="InterPro" id="IPR005227">
    <property type="entry name" value="YqgF"/>
</dbReference>
<sequence>MPDSLRHDLGTVMGLDFGLRRIGIAVGNDITGTAQPVDTLQANDGEPDWSRLDRLIQQWRPGCFILGQPKQDDQTHPLEAHIRAFGDKLSQRFDLPLYEVNEQFSSRAAESHLLMQRQQGNRGRIKKQDIDALAAAMLVEQWLADRSRGEQI</sequence>
<name>A0A1R3VY42_9GAMM</name>
<evidence type="ECO:0000313" key="8">
    <source>
        <dbReference type="Proteomes" id="UP000223759"/>
    </source>
</evidence>
<dbReference type="InterPro" id="IPR012337">
    <property type="entry name" value="RNaseH-like_sf"/>
</dbReference>
<dbReference type="PANTHER" id="PTHR33317">
    <property type="entry name" value="POLYNUCLEOTIDYL TRANSFERASE, RIBONUCLEASE H-LIKE SUPERFAMILY PROTEIN"/>
    <property type="match status" value="1"/>
</dbReference>